<name>A0A1V0SGV3_9VIRU</name>
<protein>
    <submittedName>
        <fullName evidence="1">Uncharacterized protein</fullName>
    </submittedName>
</protein>
<reference evidence="1" key="1">
    <citation type="journal article" date="2017" name="Science">
        <title>Giant viruses with an expanded complement of translation system components.</title>
        <authorList>
            <person name="Schulz F."/>
            <person name="Yutin N."/>
            <person name="Ivanova N.N."/>
            <person name="Ortega D.R."/>
            <person name="Lee T.K."/>
            <person name="Vierheilig J."/>
            <person name="Daims H."/>
            <person name="Horn M."/>
            <person name="Wagner M."/>
            <person name="Jensen G.J."/>
            <person name="Kyrpides N.C."/>
            <person name="Koonin E.V."/>
            <person name="Woyke T."/>
        </authorList>
    </citation>
    <scope>NUCLEOTIDE SEQUENCE</scope>
    <source>
        <strain evidence="1">HKV1</strain>
    </source>
</reference>
<proteinExistence type="predicted"/>
<dbReference type="EMBL" id="KY684105">
    <property type="protein sequence ID" value="ARF10868.1"/>
    <property type="molecule type" value="Genomic_DNA"/>
</dbReference>
<sequence length="453" mass="55446">MNYYDIEYFNHLCQIGCRRIYKLERQPINNWSLYEVVICNKIYYVEVGKKIGDSKTLIYICNNTKNWLHISKYRNQTFDSELIYKCLDLIDYGVNISLDKNIIRFYGNYNDDKNTLFYNRSCVNHFNTDNIGFTYDNNWLECLDSEYILGDINTIKYIRYYYDKELKRRYLVVKYLNHIKIRTDLRDKYMGINYDYANIKKYEFVIHNVKKLSIFTQKLREPSFKNTNDLNCIDVIKYINNCLYRFNYNDENILFDLYRDYWLYVKSRKYRKMYKSCIKELEDNIELNNIKNNHKQYFINNIKPLIISDKRKIKKINRIDLLINCLKLIYVIERKEHVKKYFKNNVKQELIMVFNKKEIKQNFINTIKPELLNYIEKKQLRLEINPVQIINTLSSLNNRTKKIFSNIYTLSEMEFYNKYFDNLNKYEKALVLSLYKMDVETRILLLLENDIYD</sequence>
<accession>A0A1V0SGV3</accession>
<organism evidence="1">
    <name type="scientific">Hokovirus HKV1</name>
    <dbReference type="NCBI Taxonomy" id="1977638"/>
    <lineage>
        <taxon>Viruses</taxon>
        <taxon>Varidnaviria</taxon>
        <taxon>Bamfordvirae</taxon>
        <taxon>Nucleocytoviricota</taxon>
        <taxon>Megaviricetes</taxon>
        <taxon>Imitervirales</taxon>
        <taxon>Mimiviridae</taxon>
        <taxon>Klosneuvirinae</taxon>
        <taxon>Hokovirus</taxon>
    </lineage>
</organism>
<evidence type="ECO:0000313" key="1">
    <source>
        <dbReference type="EMBL" id="ARF10868.1"/>
    </source>
</evidence>
<gene>
    <name evidence="1" type="ORF">Hokovirus_3_141</name>
</gene>